<dbReference type="Proteomes" id="UP001583177">
    <property type="component" value="Unassembled WGS sequence"/>
</dbReference>
<feature type="region of interest" description="Disordered" evidence="1">
    <location>
        <begin position="1"/>
        <end position="85"/>
    </location>
</feature>
<evidence type="ECO:0000256" key="2">
    <source>
        <dbReference type="SAM" id="Phobius"/>
    </source>
</evidence>
<feature type="compositionally biased region" description="Basic and acidic residues" evidence="1">
    <location>
        <begin position="40"/>
        <end position="59"/>
    </location>
</feature>
<keyword evidence="2" id="KW-0812">Transmembrane</keyword>
<sequence>MADTPTHSPSAPSQQPSQQPSKQPKQPSQPRNQESTKGASAREKIDDGNEAPDSREKSISKSPDPRSPLFKQVLDRSYGPFNSEDEEIERIKRDLMLRDAHKVSQQLNLFPAPAPQPRVPARRSSPWGPDLEPIGDDGCYKTPYKSPPIFGRPKLAETDRVHRQGGFPLRDPYMANPYTERAIPAPMRPLEENYRSPRMSWPFPPGSPQRPAPMVALAPQTPSWYDDLFMAASASANTYANEVRGRAFRRQQDEYFRALGAYSAWNTEPPAPATTVLVPTLTELPPEWRALSFCAKIRTWIHVLVLGAVVAMLWTWSLYRLFFDLVGMFVWVKLLRRR</sequence>
<gene>
    <name evidence="3" type="ORF">Daus18300_002990</name>
</gene>
<dbReference type="EMBL" id="JAWRVE010000018">
    <property type="protein sequence ID" value="KAL1875799.1"/>
    <property type="molecule type" value="Genomic_DNA"/>
</dbReference>
<keyword evidence="2" id="KW-0472">Membrane</keyword>
<reference evidence="3 4" key="1">
    <citation type="journal article" date="2024" name="IMA Fungus">
        <title>IMA Genome - F19 : A genome assembly and annotation guide to empower mycologists, including annotated draft genome sequences of Ceratocystis pirilliformis, Diaporthe australafricana, Fusarium ophioides, Paecilomyces lecythidis, and Sporothrix stenoceras.</title>
        <authorList>
            <person name="Aylward J."/>
            <person name="Wilson A.M."/>
            <person name="Visagie C.M."/>
            <person name="Spraker J."/>
            <person name="Barnes I."/>
            <person name="Buitendag C."/>
            <person name="Ceriani C."/>
            <person name="Del Mar Angel L."/>
            <person name="du Plessis D."/>
            <person name="Fuchs T."/>
            <person name="Gasser K."/>
            <person name="Kramer D."/>
            <person name="Li W."/>
            <person name="Munsamy K."/>
            <person name="Piso A."/>
            <person name="Price J.L."/>
            <person name="Sonnekus B."/>
            <person name="Thomas C."/>
            <person name="van der Nest A."/>
            <person name="van Dijk A."/>
            <person name="van Heerden A."/>
            <person name="van Vuuren N."/>
            <person name="Yilmaz N."/>
            <person name="Duong T.A."/>
            <person name="van der Merwe N.A."/>
            <person name="Wingfield M.J."/>
            <person name="Wingfield B.D."/>
        </authorList>
    </citation>
    <scope>NUCLEOTIDE SEQUENCE [LARGE SCALE GENOMIC DNA]</scope>
    <source>
        <strain evidence="3 4">CMW 18300</strain>
    </source>
</reference>
<proteinExistence type="predicted"/>
<accession>A0ABR3XIQ1</accession>
<keyword evidence="4" id="KW-1185">Reference proteome</keyword>
<organism evidence="3 4">
    <name type="scientific">Diaporthe australafricana</name>
    <dbReference type="NCBI Taxonomy" id="127596"/>
    <lineage>
        <taxon>Eukaryota</taxon>
        <taxon>Fungi</taxon>
        <taxon>Dikarya</taxon>
        <taxon>Ascomycota</taxon>
        <taxon>Pezizomycotina</taxon>
        <taxon>Sordariomycetes</taxon>
        <taxon>Sordariomycetidae</taxon>
        <taxon>Diaporthales</taxon>
        <taxon>Diaporthaceae</taxon>
        <taxon>Diaporthe</taxon>
    </lineage>
</organism>
<comment type="caution">
    <text evidence="3">The sequence shown here is derived from an EMBL/GenBank/DDBJ whole genome shotgun (WGS) entry which is preliminary data.</text>
</comment>
<feature type="region of interest" description="Disordered" evidence="1">
    <location>
        <begin position="110"/>
        <end position="130"/>
    </location>
</feature>
<protein>
    <submittedName>
        <fullName evidence="3">Uncharacterized protein</fullName>
    </submittedName>
</protein>
<keyword evidence="2" id="KW-1133">Transmembrane helix</keyword>
<feature type="transmembrane region" description="Helical" evidence="2">
    <location>
        <begin position="299"/>
        <end position="332"/>
    </location>
</feature>
<name>A0ABR3XIQ1_9PEZI</name>
<feature type="compositionally biased region" description="Low complexity" evidence="1">
    <location>
        <begin position="8"/>
        <end position="30"/>
    </location>
</feature>
<evidence type="ECO:0000313" key="3">
    <source>
        <dbReference type="EMBL" id="KAL1875799.1"/>
    </source>
</evidence>
<evidence type="ECO:0000256" key="1">
    <source>
        <dbReference type="SAM" id="MobiDB-lite"/>
    </source>
</evidence>
<evidence type="ECO:0000313" key="4">
    <source>
        <dbReference type="Proteomes" id="UP001583177"/>
    </source>
</evidence>